<sequence>MRIKWSNFHGKRPPSGPGAAVLVRKCADSRYPGARDGVCMVSRQIQGAFRCAFQARIEWSNFQRKRTRFEAGAGVLVENLVAVVEMMENVHIDVLRRHHETVMGTELWARFALGAKTKLEIPSVERKASYMASRGLEFLLPMPVTTHDSGRATMNRHHIIIILTVEHCLVTHSRISSALQCDWSQSESLLLDLEYDLDLVFNLVKLSFKLPTYRLTDYIRVPELEYIHSRGITFVQFPSHACVNLISLTTINHWVVTTLVFGVSLKPAVHCWGPPGFIMIACILGMLFRVASNFVPGSIPKTAKTG</sequence>
<keyword evidence="1" id="KW-0472">Membrane</keyword>
<evidence type="ECO:0000313" key="2">
    <source>
        <dbReference type="EMBL" id="KAJ7668194.1"/>
    </source>
</evidence>
<dbReference type="Proteomes" id="UP001221757">
    <property type="component" value="Unassembled WGS sequence"/>
</dbReference>
<keyword evidence="1" id="KW-0812">Transmembrane</keyword>
<keyword evidence="3" id="KW-1185">Reference proteome</keyword>
<protein>
    <submittedName>
        <fullName evidence="2">Uncharacterized protein</fullName>
    </submittedName>
</protein>
<feature type="transmembrane region" description="Helical" evidence="1">
    <location>
        <begin position="272"/>
        <end position="291"/>
    </location>
</feature>
<reference evidence="2" key="1">
    <citation type="submission" date="2023-03" db="EMBL/GenBank/DDBJ databases">
        <title>Massive genome expansion in bonnet fungi (Mycena s.s.) driven by repeated elements and novel gene families across ecological guilds.</title>
        <authorList>
            <consortium name="Lawrence Berkeley National Laboratory"/>
            <person name="Harder C.B."/>
            <person name="Miyauchi S."/>
            <person name="Viragh M."/>
            <person name="Kuo A."/>
            <person name="Thoen E."/>
            <person name="Andreopoulos B."/>
            <person name="Lu D."/>
            <person name="Skrede I."/>
            <person name="Drula E."/>
            <person name="Henrissat B."/>
            <person name="Morin E."/>
            <person name="Kohler A."/>
            <person name="Barry K."/>
            <person name="LaButti K."/>
            <person name="Morin E."/>
            <person name="Salamov A."/>
            <person name="Lipzen A."/>
            <person name="Mereny Z."/>
            <person name="Hegedus B."/>
            <person name="Baldrian P."/>
            <person name="Stursova M."/>
            <person name="Weitz H."/>
            <person name="Taylor A."/>
            <person name="Grigoriev I.V."/>
            <person name="Nagy L.G."/>
            <person name="Martin F."/>
            <person name="Kauserud H."/>
        </authorList>
    </citation>
    <scope>NUCLEOTIDE SEQUENCE</scope>
    <source>
        <strain evidence="2">CBHHK067</strain>
    </source>
</reference>
<evidence type="ECO:0000313" key="3">
    <source>
        <dbReference type="Proteomes" id="UP001221757"/>
    </source>
</evidence>
<accession>A0AAD7G994</accession>
<dbReference type="EMBL" id="JARKIE010000196">
    <property type="protein sequence ID" value="KAJ7668194.1"/>
    <property type="molecule type" value="Genomic_DNA"/>
</dbReference>
<comment type="caution">
    <text evidence="2">The sequence shown here is derived from an EMBL/GenBank/DDBJ whole genome shotgun (WGS) entry which is preliminary data.</text>
</comment>
<keyword evidence="1" id="KW-1133">Transmembrane helix</keyword>
<dbReference type="AlphaFoldDB" id="A0AAD7G994"/>
<name>A0AAD7G994_MYCRO</name>
<gene>
    <name evidence="2" type="ORF">B0H17DRAFT_1184086</name>
</gene>
<proteinExistence type="predicted"/>
<organism evidence="2 3">
    <name type="scientific">Mycena rosella</name>
    <name type="common">Pink bonnet</name>
    <name type="synonym">Agaricus rosellus</name>
    <dbReference type="NCBI Taxonomy" id="1033263"/>
    <lineage>
        <taxon>Eukaryota</taxon>
        <taxon>Fungi</taxon>
        <taxon>Dikarya</taxon>
        <taxon>Basidiomycota</taxon>
        <taxon>Agaricomycotina</taxon>
        <taxon>Agaricomycetes</taxon>
        <taxon>Agaricomycetidae</taxon>
        <taxon>Agaricales</taxon>
        <taxon>Marasmiineae</taxon>
        <taxon>Mycenaceae</taxon>
        <taxon>Mycena</taxon>
    </lineage>
</organism>
<evidence type="ECO:0000256" key="1">
    <source>
        <dbReference type="SAM" id="Phobius"/>
    </source>
</evidence>